<dbReference type="InterPro" id="IPR045847">
    <property type="entry name" value="AIG1-like"/>
</dbReference>
<keyword evidence="1" id="KW-0805">Transcription regulation</keyword>
<keyword evidence="7" id="KW-1185">Reference proteome</keyword>
<dbReference type="PANTHER" id="PTHR45844">
    <property type="entry name" value="TRANSCRIPTION FACTOR BHLH30"/>
    <property type="match status" value="1"/>
</dbReference>
<reference evidence="6" key="1">
    <citation type="submission" date="2022-04" db="EMBL/GenBank/DDBJ databases">
        <title>A functionally conserved STORR gene fusion in Papaver species that diverged 16.8 million years ago.</title>
        <authorList>
            <person name="Catania T."/>
        </authorList>
    </citation>
    <scope>NUCLEOTIDE SEQUENCE</scope>
    <source>
        <strain evidence="6">S-188037</strain>
    </source>
</reference>
<evidence type="ECO:0000256" key="2">
    <source>
        <dbReference type="ARBA" id="ARBA00023125"/>
    </source>
</evidence>
<dbReference type="SMART" id="SM00353">
    <property type="entry name" value="HLH"/>
    <property type="match status" value="1"/>
</dbReference>
<accession>A0AAD4XP99</accession>
<evidence type="ECO:0000256" key="1">
    <source>
        <dbReference type="ARBA" id="ARBA00023015"/>
    </source>
</evidence>
<evidence type="ECO:0000313" key="6">
    <source>
        <dbReference type="EMBL" id="KAI3932307.1"/>
    </source>
</evidence>
<evidence type="ECO:0000259" key="5">
    <source>
        <dbReference type="PROSITE" id="PS50888"/>
    </source>
</evidence>
<evidence type="ECO:0000256" key="3">
    <source>
        <dbReference type="ARBA" id="ARBA00023163"/>
    </source>
</evidence>
<feature type="domain" description="BHLH" evidence="5">
    <location>
        <begin position="29"/>
        <end position="79"/>
    </location>
</feature>
<evidence type="ECO:0000313" key="7">
    <source>
        <dbReference type="Proteomes" id="UP001202328"/>
    </source>
</evidence>
<organism evidence="6 7">
    <name type="scientific">Papaver atlanticum</name>
    <dbReference type="NCBI Taxonomy" id="357466"/>
    <lineage>
        <taxon>Eukaryota</taxon>
        <taxon>Viridiplantae</taxon>
        <taxon>Streptophyta</taxon>
        <taxon>Embryophyta</taxon>
        <taxon>Tracheophyta</taxon>
        <taxon>Spermatophyta</taxon>
        <taxon>Magnoliopsida</taxon>
        <taxon>Ranunculales</taxon>
        <taxon>Papaveraceae</taxon>
        <taxon>Papaveroideae</taxon>
        <taxon>Papaver</taxon>
    </lineage>
</organism>
<dbReference type="GO" id="GO:0046983">
    <property type="term" value="F:protein dimerization activity"/>
    <property type="evidence" value="ECO:0007669"/>
    <property type="project" value="InterPro"/>
</dbReference>
<feature type="compositionally biased region" description="Low complexity" evidence="4">
    <location>
        <begin position="23"/>
        <end position="35"/>
    </location>
</feature>
<dbReference type="InterPro" id="IPR011598">
    <property type="entry name" value="bHLH_dom"/>
</dbReference>
<proteinExistence type="predicted"/>
<dbReference type="PROSITE" id="PS50888">
    <property type="entry name" value="BHLH"/>
    <property type="match status" value="1"/>
</dbReference>
<dbReference type="Pfam" id="PF00010">
    <property type="entry name" value="HLH"/>
    <property type="match status" value="1"/>
</dbReference>
<feature type="compositionally biased region" description="Polar residues" evidence="4">
    <location>
        <begin position="1"/>
        <end position="11"/>
    </location>
</feature>
<dbReference type="EMBL" id="JAJJMB010007077">
    <property type="protein sequence ID" value="KAI3932307.1"/>
    <property type="molecule type" value="Genomic_DNA"/>
</dbReference>
<dbReference type="GO" id="GO:0003700">
    <property type="term" value="F:DNA-binding transcription factor activity"/>
    <property type="evidence" value="ECO:0007669"/>
    <property type="project" value="InterPro"/>
</dbReference>
<keyword evidence="3" id="KW-0804">Transcription</keyword>
<dbReference type="Proteomes" id="UP001202328">
    <property type="component" value="Unassembled WGS sequence"/>
</dbReference>
<protein>
    <recommendedName>
        <fullName evidence="5">BHLH domain-containing protein</fullName>
    </recommendedName>
</protein>
<dbReference type="PANTHER" id="PTHR45844:SF18">
    <property type="entry name" value="TRANSCRIPTION FACTOR BHLH51"/>
    <property type="match status" value="1"/>
</dbReference>
<dbReference type="Gene3D" id="4.10.280.10">
    <property type="entry name" value="Helix-loop-helix DNA-binding domain"/>
    <property type="match status" value="1"/>
</dbReference>
<name>A0AAD4XP99_9MAGN</name>
<dbReference type="InterPro" id="IPR036638">
    <property type="entry name" value="HLH_DNA-bd_sf"/>
</dbReference>
<feature type="region of interest" description="Disordered" evidence="4">
    <location>
        <begin position="1"/>
        <end position="40"/>
    </location>
</feature>
<dbReference type="AlphaFoldDB" id="A0AAD4XP99"/>
<dbReference type="GO" id="GO:0003677">
    <property type="term" value="F:DNA binding"/>
    <property type="evidence" value="ECO:0007669"/>
    <property type="project" value="UniProtKB-KW"/>
</dbReference>
<dbReference type="SUPFAM" id="SSF47459">
    <property type="entry name" value="HLH, helix-loop-helix DNA-binding domain"/>
    <property type="match status" value="1"/>
</dbReference>
<comment type="caution">
    <text evidence="6">The sequence shown here is derived from an EMBL/GenBank/DDBJ whole genome shotgun (WGS) entry which is preliminary data.</text>
</comment>
<keyword evidence="2" id="KW-0238">DNA-binding</keyword>
<gene>
    <name evidence="6" type="ORF">MKW98_025027</name>
</gene>
<sequence>MHPQVQANSPTFFHPSAPTANNSCSTIRSSSTSHSLAEKRRRQRINSHLSALKRLIPHSDQKMDKGSLLGCAVDHLKELKRNLLDEIIQQESTIIPNESDEVIVDHVTASTTTGTTTTNNNNNNDIGNSGSSNKGKYKEIYLKATVSCEDRPELFMDLIEALKCLKMLRTIRTDVVTLGGRITLTIVLINIENQETSSNIIGLNSLKQSLRAVLGRVITPSSSHWTSLGGFSSKRQRLLLPQHHSHFPW</sequence>
<evidence type="ECO:0000256" key="4">
    <source>
        <dbReference type="SAM" id="MobiDB-lite"/>
    </source>
</evidence>